<feature type="transmembrane region" description="Helical" evidence="3">
    <location>
        <begin position="167"/>
        <end position="190"/>
    </location>
</feature>
<dbReference type="PANTHER" id="PTHR34295">
    <property type="entry name" value="BIOTIN TRANSPORTER BIOY"/>
    <property type="match status" value="1"/>
</dbReference>
<dbReference type="PANTHER" id="PTHR34295:SF1">
    <property type="entry name" value="BIOTIN TRANSPORTER BIOY"/>
    <property type="match status" value="1"/>
</dbReference>
<dbReference type="InterPro" id="IPR003784">
    <property type="entry name" value="BioY"/>
</dbReference>
<accession>A0A6M0RLD7</accession>
<evidence type="ECO:0000313" key="5">
    <source>
        <dbReference type="Proteomes" id="UP000481033"/>
    </source>
</evidence>
<feature type="transmembrane region" description="Helical" evidence="3">
    <location>
        <begin position="70"/>
        <end position="88"/>
    </location>
</feature>
<comment type="caution">
    <text evidence="4">The sequence shown here is derived from an EMBL/GenBank/DDBJ whole genome shotgun (WGS) entry which is preliminary data.</text>
</comment>
<evidence type="ECO:0000313" key="4">
    <source>
        <dbReference type="EMBL" id="NEZ56481.1"/>
    </source>
</evidence>
<dbReference type="PIRSF" id="PIRSF016661">
    <property type="entry name" value="BioY"/>
    <property type="match status" value="1"/>
</dbReference>
<comment type="subcellular location">
    <subcellularLocation>
        <location evidence="2">Cell membrane</location>
        <topology evidence="2">Multi-pass membrane protein</topology>
    </subcellularLocation>
</comment>
<comment type="similarity">
    <text evidence="1 2">Belongs to the BioY family.</text>
</comment>
<sequence length="198" mass="21350">MFATAELLWALIGLILTIGGTWLEVFITNGPWSWANGVEVFSLGVSFQVGAVLLIGCLGGQNAAALSQVAYLSLGLFLFQAFDLQVFTQGGGLSYLREPSFGYLLGFIPAAWVCGYLAFWETLKLETLALSCLGGLLTIHAVGLVYLPLAYVLQWTGDNAPSLIEAIFTYSIAPFPGQLILVCAVSVLAYGMRQIMFY</sequence>
<organism evidence="4 5">
    <name type="scientific">Adonisia turfae CCMR0081</name>
    <dbReference type="NCBI Taxonomy" id="2292702"/>
    <lineage>
        <taxon>Bacteria</taxon>
        <taxon>Bacillati</taxon>
        <taxon>Cyanobacteriota</taxon>
        <taxon>Adonisia</taxon>
        <taxon>Adonisia turfae</taxon>
    </lineage>
</organism>
<name>A0A6M0RLD7_9CYAN</name>
<dbReference type="Pfam" id="PF02632">
    <property type="entry name" value="BioY"/>
    <property type="match status" value="1"/>
</dbReference>
<evidence type="ECO:0000256" key="1">
    <source>
        <dbReference type="ARBA" id="ARBA00010692"/>
    </source>
</evidence>
<feature type="transmembrane region" description="Helical" evidence="3">
    <location>
        <begin position="100"/>
        <end position="120"/>
    </location>
</feature>
<reference evidence="4 5" key="1">
    <citation type="journal article" date="2020" name="Microb. Ecol.">
        <title>Ecogenomics of the Marine Benthic Filamentous Cyanobacterium Adonisia.</title>
        <authorList>
            <person name="Walter J.M."/>
            <person name="Coutinho F.H."/>
            <person name="Leomil L."/>
            <person name="Hargreaves P.I."/>
            <person name="Campeao M.E."/>
            <person name="Vieira V.V."/>
            <person name="Silva B.S."/>
            <person name="Fistarol G.O."/>
            <person name="Salomon P.S."/>
            <person name="Sawabe T."/>
            <person name="Mino S."/>
            <person name="Hosokawa M."/>
            <person name="Miyashita H."/>
            <person name="Maruyama F."/>
            <person name="van Verk M.C."/>
            <person name="Dutilh B.E."/>
            <person name="Thompson C.C."/>
            <person name="Thompson F.L."/>
        </authorList>
    </citation>
    <scope>NUCLEOTIDE SEQUENCE [LARGE SCALE GENOMIC DNA]</scope>
    <source>
        <strain evidence="4 5">CCMR0081</strain>
    </source>
</reference>
<evidence type="ECO:0000256" key="3">
    <source>
        <dbReference type="SAM" id="Phobius"/>
    </source>
</evidence>
<gene>
    <name evidence="4" type="ORF">DXZ20_12510</name>
</gene>
<dbReference type="Proteomes" id="UP000481033">
    <property type="component" value="Unassembled WGS sequence"/>
</dbReference>
<keyword evidence="2 3" id="KW-0472">Membrane</keyword>
<dbReference type="GO" id="GO:0015225">
    <property type="term" value="F:biotin transmembrane transporter activity"/>
    <property type="evidence" value="ECO:0007669"/>
    <property type="project" value="UniProtKB-UniRule"/>
</dbReference>
<feature type="transmembrane region" description="Helical" evidence="3">
    <location>
        <begin position="127"/>
        <end position="147"/>
    </location>
</feature>
<dbReference type="RefSeq" id="WP_006517867.1">
    <property type="nucleotide sequence ID" value="NZ_QXHD01000004.1"/>
</dbReference>
<keyword evidence="2" id="KW-0813">Transport</keyword>
<proteinExistence type="inferred from homology"/>
<keyword evidence="3" id="KW-1133">Transmembrane helix</keyword>
<evidence type="ECO:0000256" key="2">
    <source>
        <dbReference type="PIRNR" id="PIRNR016661"/>
    </source>
</evidence>
<feature type="transmembrane region" description="Helical" evidence="3">
    <location>
        <begin position="40"/>
        <end position="58"/>
    </location>
</feature>
<keyword evidence="2" id="KW-1003">Cell membrane</keyword>
<dbReference type="EMBL" id="QXHD01000004">
    <property type="protein sequence ID" value="NEZ56481.1"/>
    <property type="molecule type" value="Genomic_DNA"/>
</dbReference>
<dbReference type="GO" id="GO:0005886">
    <property type="term" value="C:plasma membrane"/>
    <property type="evidence" value="ECO:0007669"/>
    <property type="project" value="UniProtKB-SubCell"/>
</dbReference>
<protein>
    <recommendedName>
        <fullName evidence="2">Biotin transporter</fullName>
    </recommendedName>
</protein>
<feature type="transmembrane region" description="Helical" evidence="3">
    <location>
        <begin position="7"/>
        <end position="28"/>
    </location>
</feature>
<dbReference type="AlphaFoldDB" id="A0A6M0RLD7"/>
<keyword evidence="5" id="KW-1185">Reference proteome</keyword>
<dbReference type="Gene3D" id="1.10.1760.20">
    <property type="match status" value="1"/>
</dbReference>
<keyword evidence="3" id="KW-0812">Transmembrane</keyword>